<comment type="subcellular location">
    <subcellularLocation>
        <location evidence="1">Virion</location>
    </subcellularLocation>
</comment>
<evidence type="ECO:0000256" key="1">
    <source>
        <dbReference type="ARBA" id="ARBA00004328"/>
    </source>
</evidence>
<gene>
    <name evidence="3" type="ORF">PSAKL28_24440</name>
</gene>
<dbReference type="AlphaFoldDB" id="A0A077FAV4"/>
<accession>A0A077FAV4</accession>
<dbReference type="RefSeq" id="WP_038610678.1">
    <property type="nucleotide sequence ID" value="NZ_CP009048.1"/>
</dbReference>
<dbReference type="GO" id="GO:0019062">
    <property type="term" value="P:virion attachment to host cell"/>
    <property type="evidence" value="ECO:0007669"/>
    <property type="project" value="InterPro"/>
</dbReference>
<dbReference type="EMBL" id="CP009048">
    <property type="protein sequence ID" value="AIL61655.1"/>
    <property type="molecule type" value="Genomic_DNA"/>
</dbReference>
<proteinExistence type="predicted"/>
<reference evidence="3 4" key="1">
    <citation type="submission" date="2014-07" db="EMBL/GenBank/DDBJ databases">
        <authorList>
            <person name="Lee K."/>
            <person name="Lim J.Y."/>
            <person name="Hwang I."/>
        </authorList>
    </citation>
    <scope>NUCLEOTIDE SEQUENCE [LARGE SCALE GENOMIC DNA]</scope>
    <source>
        <strain evidence="3 4">KL28</strain>
    </source>
</reference>
<evidence type="ECO:0000256" key="2">
    <source>
        <dbReference type="ARBA" id="ARBA00022581"/>
    </source>
</evidence>
<evidence type="ECO:0000313" key="4">
    <source>
        <dbReference type="Proteomes" id="UP000028931"/>
    </source>
</evidence>
<dbReference type="Gene3D" id="2.10.25.20">
    <property type="entry name" value="reovirus attachment protein sigma1, domain 1"/>
    <property type="match status" value="1"/>
</dbReference>
<dbReference type="Proteomes" id="UP000028931">
    <property type="component" value="Chromosome"/>
</dbReference>
<name>A0A077FAV4_9PSED</name>
<keyword evidence="2" id="KW-0945">Host-virus interaction</keyword>
<dbReference type="HOGENOM" id="CLU_1026238_0_0_6"/>
<protein>
    <submittedName>
        <fullName evidence="3">Uncharacterized protein</fullName>
    </submittedName>
</protein>
<dbReference type="SUPFAM" id="SSF51225">
    <property type="entry name" value="Fibre shaft of virus attachment proteins"/>
    <property type="match status" value="1"/>
</dbReference>
<organism evidence="3 4">
    <name type="scientific">Pseudomonas alkylphenolica</name>
    <dbReference type="NCBI Taxonomy" id="237609"/>
    <lineage>
        <taxon>Bacteria</taxon>
        <taxon>Pseudomonadati</taxon>
        <taxon>Pseudomonadota</taxon>
        <taxon>Gammaproteobacteria</taxon>
        <taxon>Pseudomonadales</taxon>
        <taxon>Pseudomonadaceae</taxon>
        <taxon>Pseudomonas</taxon>
    </lineage>
</organism>
<evidence type="ECO:0000313" key="3">
    <source>
        <dbReference type="EMBL" id="AIL61655.1"/>
    </source>
</evidence>
<dbReference type="KEGG" id="palk:PSAKL28_24440"/>
<dbReference type="InterPro" id="IPR009013">
    <property type="entry name" value="Attachment_protein_shaft_sf"/>
</dbReference>
<sequence length="271" mass="28952">MNQDVKARLNGFSLEVRDRFKTGEVPTQDDFKLLIDYIHTLHQLLGLETADGAPGAGPGAGLTIASGKVAVDPMATNPTAGKGITVNARAVSVDAGAGLTFSGNKLVVNTAEVYPTAGKGTTANGRAVSVDAGAGLTFSGNKLVVNTAEVYPTAGKGIRVSGTMVSLDDNAWIWILGNLHNASHYCENPYMRCLFFQAYSTVAVRFYYRAYGRTATAFKLNGVDAVRVDHATSTIVFRGDLAEGMIFEARCYQHHGDINMPYTVRVPVQKI</sequence>